<evidence type="ECO:0000259" key="2">
    <source>
        <dbReference type="Pfam" id="PF00109"/>
    </source>
</evidence>
<dbReference type="Proteomes" id="UP000010799">
    <property type="component" value="Chromosome"/>
</dbReference>
<keyword evidence="1 3" id="KW-0808">Transferase</keyword>
<dbReference type="Pfam" id="PF00109">
    <property type="entry name" value="ketoacyl-synt"/>
    <property type="match status" value="1"/>
</dbReference>
<dbReference type="EMBL" id="CP003789">
    <property type="protein sequence ID" value="AGA64966.1"/>
    <property type="molecule type" value="Genomic_DNA"/>
</dbReference>
<dbReference type="HOGENOM" id="CLU_000022_69_3_5"/>
<protein>
    <submittedName>
        <fullName evidence="3">3-oxoacyl-(Acyl-carrier-protein) synthase, KASII</fullName>
        <ecNumber evidence="3">2.3.1.41</ecNumber>
    </submittedName>
</protein>
<dbReference type="PATRIC" id="fig|1215343.11.peg.1002"/>
<dbReference type="Gene3D" id="3.40.47.10">
    <property type="match status" value="1"/>
</dbReference>
<dbReference type="eggNOG" id="COG0304">
    <property type="taxonomic scope" value="Bacteria"/>
</dbReference>
<evidence type="ECO:0000256" key="1">
    <source>
        <dbReference type="ARBA" id="ARBA00022679"/>
    </source>
</evidence>
<feature type="domain" description="Beta-ketoacyl synthase-like N-terminal" evidence="2">
    <location>
        <begin position="7"/>
        <end position="253"/>
    </location>
</feature>
<evidence type="ECO:0000313" key="4">
    <source>
        <dbReference type="Proteomes" id="UP000010799"/>
    </source>
</evidence>
<dbReference type="NCBIfam" id="NF005084">
    <property type="entry name" value="PRK06519.1"/>
    <property type="match status" value="1"/>
</dbReference>
<organism evidence="3 4">
    <name type="scientific">Liberibacter crescens (strain BT-1)</name>
    <dbReference type="NCBI Taxonomy" id="1215343"/>
    <lineage>
        <taxon>Bacteria</taxon>
        <taxon>Pseudomonadati</taxon>
        <taxon>Pseudomonadota</taxon>
        <taxon>Alphaproteobacteria</taxon>
        <taxon>Hyphomicrobiales</taxon>
        <taxon>Rhizobiaceae</taxon>
        <taxon>Liberibacter</taxon>
    </lineage>
</organism>
<reference evidence="3 4" key="1">
    <citation type="journal article" date="2012" name="Stand. Genomic Sci.">
        <title>Complete genome sequence of Liberibacter crescens BT-1.</title>
        <authorList>
            <person name="Leonard M.T."/>
            <person name="Fagen J.R."/>
            <person name="Davis-Richardson A.G."/>
            <person name="Davis M.J."/>
            <person name="Triplett E.W."/>
        </authorList>
    </citation>
    <scope>NUCLEOTIDE SEQUENCE [LARGE SCALE GENOMIC DNA]</scope>
    <source>
        <strain evidence="3 4">BT-1</strain>
    </source>
</reference>
<dbReference type="KEGG" id="lcc:B488_09740"/>
<keyword evidence="4" id="KW-1185">Reference proteome</keyword>
<proteinExistence type="predicted"/>
<dbReference type="SUPFAM" id="SSF53901">
    <property type="entry name" value="Thiolase-like"/>
    <property type="match status" value="2"/>
</dbReference>
<accession>L0EX67</accession>
<sequence length="400" mass="43381">MNSENNNVVITGIGIVTSQGIGVDIHSMLLSNDSMPVPCVEKEKFSPYPIHPFPEIDWSEQIPKRTDQRQMGNWQRSGVYAAGLALEDAGLKGNIAACDTMDLIVAAGGGERDIEVDTLIVEEALKVSDRESLLNKKLMTELRPTLFLSQLSNLLAGNISIIHKVTGSSDTFMGEEGAAISAIKTASMRIMSGQSRHVLVGSAFFAERMDIILSVEGIGAHALGDWQPVWSRNESAGGGIILGSAAVFLLLESFEYAQQRGAYIYARLNYVEGDRGSRDAGFFEDRFKKLIENAKINIDDYPLLMSGASGMIDLTLREMTVLQNIFRNSPIRGYSSIFGHTIESQFVLGVALAAISLGSCCKVPIFHSKFEKPMLTPAYSAIVTTVGHQRGEGVAALTVI</sequence>
<gene>
    <name evidence="3" type="ordered locus">B488_09740</name>
</gene>
<dbReference type="InterPro" id="IPR000794">
    <property type="entry name" value="Beta-ketoacyl_synthase"/>
</dbReference>
<dbReference type="InterPro" id="IPR014030">
    <property type="entry name" value="Ketoacyl_synth_N"/>
</dbReference>
<dbReference type="InterPro" id="IPR016039">
    <property type="entry name" value="Thiolase-like"/>
</dbReference>
<dbReference type="PANTHER" id="PTHR11712">
    <property type="entry name" value="POLYKETIDE SYNTHASE-RELATED"/>
    <property type="match status" value="1"/>
</dbReference>
<dbReference type="GO" id="GO:0004315">
    <property type="term" value="F:3-oxoacyl-[acyl-carrier-protein] synthase activity"/>
    <property type="evidence" value="ECO:0007669"/>
    <property type="project" value="UniProtKB-EC"/>
</dbReference>
<dbReference type="GO" id="GO:0006633">
    <property type="term" value="P:fatty acid biosynthetic process"/>
    <property type="evidence" value="ECO:0007669"/>
    <property type="project" value="TreeGrafter"/>
</dbReference>
<dbReference type="RefSeq" id="WP_015273391.1">
    <property type="nucleotide sequence ID" value="NC_019907.1"/>
</dbReference>
<dbReference type="STRING" id="1215343.B488_09740"/>
<keyword evidence="3" id="KW-0012">Acyltransferase</keyword>
<dbReference type="AlphaFoldDB" id="L0EX67"/>
<dbReference type="PANTHER" id="PTHR11712:SF336">
    <property type="entry name" value="3-OXOACYL-[ACYL-CARRIER-PROTEIN] SYNTHASE, MITOCHONDRIAL"/>
    <property type="match status" value="1"/>
</dbReference>
<dbReference type="EC" id="2.3.1.41" evidence="3"/>
<evidence type="ECO:0000313" key="3">
    <source>
        <dbReference type="EMBL" id="AGA64966.1"/>
    </source>
</evidence>
<name>L0EX67_LIBCB</name>